<evidence type="ECO:0000313" key="12">
    <source>
        <dbReference type="EMBL" id="GFS39723.1"/>
    </source>
</evidence>
<dbReference type="GO" id="GO:0006487">
    <property type="term" value="P:protein N-linked glycosylation"/>
    <property type="evidence" value="ECO:0007669"/>
    <property type="project" value="TreeGrafter"/>
</dbReference>
<dbReference type="FunFam" id="3.40.50.10490:FF:000001">
    <property type="entry name" value="Glutamine--fructose-6-phosphate aminotransferase [isomerizing]"/>
    <property type="match status" value="1"/>
</dbReference>
<keyword evidence="13" id="KW-1185">Reference proteome</keyword>
<dbReference type="InterPro" id="IPR046348">
    <property type="entry name" value="SIS_dom_sf"/>
</dbReference>
<dbReference type="Pfam" id="PF13522">
    <property type="entry name" value="GATase_6"/>
    <property type="match status" value="1"/>
</dbReference>
<evidence type="ECO:0000259" key="11">
    <source>
        <dbReference type="PROSITE" id="PS51464"/>
    </source>
</evidence>
<dbReference type="NCBIfam" id="TIGR00739">
    <property type="entry name" value="yajC"/>
    <property type="match status" value="1"/>
</dbReference>
<dbReference type="InterPro" id="IPR029055">
    <property type="entry name" value="Ntn_hydrolases_N"/>
</dbReference>
<feature type="domain" description="SIS" evidence="11">
    <location>
        <begin position="579"/>
        <end position="721"/>
    </location>
</feature>
<feature type="region of interest" description="Disordered" evidence="8">
    <location>
        <begin position="1371"/>
        <end position="1409"/>
    </location>
</feature>
<dbReference type="InterPro" id="IPR028047">
    <property type="entry name" value="Latrotoxin_C_dom"/>
</dbReference>
<dbReference type="InterPro" id="IPR035490">
    <property type="entry name" value="GlmS/FrlB_SIS"/>
</dbReference>
<sequence>MLISEVFAADATSNASSIGAPFASFIPLILIFAVIYFLIIRPQQKKLKEHRKIIDQIKRGDTVITSGGIIAEVNKVDEANAQFVIEIAPKVEVKVLKSAISEVLNKEAQKVAAKPIEKGKIEKSDKKNKNQPPEEISSGDSVISTLLTGLQKLEYRGYDSSGIAIINNEGEIEVKKSEGKVKRLYEVVDESKMSHSTVGIAHTRWATHGVPGLKNAHPIHTNNVVVAHNGIIENYNLLKNGLEERGMLFHTDTDTEIIPNMLTLYLDEGLSPVDSLFKCLNNLHGSFALVLLFAEYPDALFVAKRNLPLAIGYNCNTVFAASDSNALSAFVKRISYLEDGDIAVIKSSGVSIYNNGTQVKRSIENSSPSDFLISKNGYPSFMLKEIFEQPRALNKTINQFYKQYKEVNKKLFSELSYITIVGCGSSYFAGLIAKYWLESVAQVRVYLEISSEFRYSNIKLEEGSIGLFISQSGETADTIEALGYAKSQKQTIISITNTFNSSIEKISDIVLHTLAGPEIGVASTKTFSAQLATLACFAVELGKIKGILGGERIKQLSSAINSIPEYVEHVLNVMKIQHISGSILEHNNVILIGRGSSYGVAMEGALKIKELSYINTVGIAAGEMKHGSIALIDSTVLVIAIIPYDSLFFKTLSNIQEIIARKGKVIAFSDKQGAPFLRGVCADVVQLPDTDNFISPIIYSVAMQFLAYYTAAKKGLDADCPRNLAKYKICHTGFKELLELSIQTAYQDEPEYGTWRGYRLIAADGSGIRLPSSEEIVSEFGRFKPNGTTGPTYLIASANYPAVMVVSAGSCVYYVGSGNNSTTFIISHFTNGRLVGAIGKENAVVMNVKDKDIVVNLHSETIYDNSVFNRNDDGLLNCSSGIQLYGIYNYISGSGSKHDVTTHCKTRLVDAKNARVRQSNQTCQDRDCEVRVVNENNVHYRGSKKTIFIVGENTGSAEIKDGSLVKIKNNTDIIYINGTDVTQLKIIENAGNNYSLELLDNSTQSIVSSVKVDNFENLMLEVESPGVKSFVTVHDKSLFDIAESMKYQISSNLTENSIDVQIIQSKIKATVQINDTRRVNVSAYEVARDVIDNNNLGVPISLVQVEKVMDNVTHEAIVENIYHNEIVADFGRENINCKKVISVETEQHGGKCIVKFPQTCEPDNPVDLILRVITLPYASASDKMFDLTECGISPEDIEVKGGTTGIILNSHVNQGSFQVVLDNYLRGLEYQHIAFQFNKGGEIYKVNSTSLRLEPVLYNYEKKKWVDYGIFKYYEPGEQGLQIYHNQPKNESRTGFIDLKDKSISYFDMRIVGNSLILLSRNDTVVKVENWVTCKPARKMIFAFNDTIGANAKCTTSTVCNPEVIIKKFKKKKEEKEKPIQRKRRHQPRHHIREQRYLHGEEDLESRGTSRSIENDNYVIRNNKATSGASKPSSWINVFANSIVDAVKSIPRFIFSSFKPAVGIEHFQTSKAMTTQGVDVNGTLLLLDVFIRKITGQKYISSSARSIPEQEALGYALNIIEGFKKVVEQARLKSGVSMHRLNIDFVKVQEEVTRKITGDKFSEIAEILNSYVEKACPGREAGCTGKLSSRKFDKFMAEFNNGLDAALNQPMQQILSRGSTLKASNVKEQQISLEPRSYLNDTSVQGHLTQDRGLRN</sequence>
<dbReference type="Gene3D" id="3.40.50.10490">
    <property type="entry name" value="Glucose-6-phosphate isomerase like protein, domain 1"/>
    <property type="match status" value="2"/>
</dbReference>
<feature type="transmembrane region" description="Helical" evidence="9">
    <location>
        <begin position="20"/>
        <end position="39"/>
    </location>
</feature>
<evidence type="ECO:0000256" key="4">
    <source>
        <dbReference type="ARBA" id="ARBA00022576"/>
    </source>
</evidence>
<feature type="compositionally biased region" description="Basic and acidic residues" evidence="8">
    <location>
        <begin position="1394"/>
        <end position="1408"/>
    </location>
</feature>
<dbReference type="EC" id="2.6.1.16" evidence="3"/>
<dbReference type="Proteomes" id="UP000887013">
    <property type="component" value="Unassembled WGS sequence"/>
</dbReference>
<dbReference type="InterPro" id="IPR003849">
    <property type="entry name" value="Preprotein_translocase_YajC"/>
</dbReference>
<dbReference type="InterPro" id="IPR047084">
    <property type="entry name" value="GFAT_N"/>
</dbReference>
<evidence type="ECO:0000256" key="1">
    <source>
        <dbReference type="ARBA" id="ARBA00001031"/>
    </source>
</evidence>
<feature type="transmembrane region" description="Helical" evidence="9">
    <location>
        <begin position="415"/>
        <end position="437"/>
    </location>
</feature>
<feature type="region of interest" description="Disordered" evidence="8">
    <location>
        <begin position="116"/>
        <end position="139"/>
    </location>
</feature>
<comment type="pathway">
    <text evidence="2">Nucleotide-sugar biosynthesis; UDP-N-acetyl-alpha-D-glucosamine biosynthesis; alpha-D-glucosamine 6-phosphate from D-fructose 6-phosphate: step 1/1.</text>
</comment>
<dbReference type="PROSITE" id="PS51278">
    <property type="entry name" value="GATASE_TYPE_2"/>
    <property type="match status" value="1"/>
</dbReference>
<evidence type="ECO:0000256" key="6">
    <source>
        <dbReference type="ARBA" id="ARBA00022737"/>
    </source>
</evidence>
<feature type="compositionally biased region" description="Basic and acidic residues" evidence="8">
    <location>
        <begin position="116"/>
        <end position="128"/>
    </location>
</feature>
<proteinExistence type="predicted"/>
<dbReference type="InterPro" id="IPR035466">
    <property type="entry name" value="GlmS/AgaS_SIS"/>
</dbReference>
<feature type="domain" description="SIS" evidence="11">
    <location>
        <begin position="407"/>
        <end position="547"/>
    </location>
</feature>
<dbReference type="GO" id="GO:0005829">
    <property type="term" value="C:cytosol"/>
    <property type="evidence" value="ECO:0007669"/>
    <property type="project" value="TreeGrafter"/>
</dbReference>
<dbReference type="InterPro" id="IPR005855">
    <property type="entry name" value="GFAT"/>
</dbReference>
<evidence type="ECO:0000256" key="3">
    <source>
        <dbReference type="ARBA" id="ARBA00012916"/>
    </source>
</evidence>
<dbReference type="SMART" id="SM01323">
    <property type="entry name" value="YajC"/>
    <property type="match status" value="1"/>
</dbReference>
<reference evidence="12" key="1">
    <citation type="submission" date="2020-08" db="EMBL/GenBank/DDBJ databases">
        <title>Multicomponent nature underlies the extraordinary mechanical properties of spider dragline silk.</title>
        <authorList>
            <person name="Kono N."/>
            <person name="Nakamura H."/>
            <person name="Mori M."/>
            <person name="Yoshida Y."/>
            <person name="Ohtoshi R."/>
            <person name="Malay A.D."/>
            <person name="Moran D.A.P."/>
            <person name="Tomita M."/>
            <person name="Numata K."/>
            <person name="Arakawa K."/>
        </authorList>
    </citation>
    <scope>NUCLEOTIDE SEQUENCE</scope>
</reference>
<dbReference type="CDD" id="cd05008">
    <property type="entry name" value="SIS_GlmS_GlmD_1"/>
    <property type="match status" value="1"/>
</dbReference>
<keyword evidence="9" id="KW-0472">Membrane</keyword>
<dbReference type="PRINTS" id="PR01853">
    <property type="entry name" value="YAJCTRNLCASE"/>
</dbReference>
<evidence type="ECO:0000256" key="2">
    <source>
        <dbReference type="ARBA" id="ARBA00004775"/>
    </source>
</evidence>
<evidence type="ECO:0000259" key="10">
    <source>
        <dbReference type="PROSITE" id="PS51278"/>
    </source>
</evidence>
<dbReference type="PROSITE" id="PS51464">
    <property type="entry name" value="SIS"/>
    <property type="match status" value="2"/>
</dbReference>
<dbReference type="CDD" id="cd05009">
    <property type="entry name" value="SIS_GlmS_GlmD_2"/>
    <property type="match status" value="1"/>
</dbReference>
<evidence type="ECO:0000256" key="8">
    <source>
        <dbReference type="SAM" id="MobiDB-lite"/>
    </source>
</evidence>
<evidence type="ECO:0000313" key="13">
    <source>
        <dbReference type="Proteomes" id="UP000887013"/>
    </source>
</evidence>
<evidence type="ECO:0000256" key="7">
    <source>
        <dbReference type="ARBA" id="ARBA00022962"/>
    </source>
</evidence>
<keyword evidence="4 12" id="KW-0032">Aminotransferase</keyword>
<organism evidence="12 13">
    <name type="scientific">Nephila pilipes</name>
    <name type="common">Giant wood spider</name>
    <name type="synonym">Nephila maculata</name>
    <dbReference type="NCBI Taxonomy" id="299642"/>
    <lineage>
        <taxon>Eukaryota</taxon>
        <taxon>Metazoa</taxon>
        <taxon>Ecdysozoa</taxon>
        <taxon>Arthropoda</taxon>
        <taxon>Chelicerata</taxon>
        <taxon>Arachnida</taxon>
        <taxon>Araneae</taxon>
        <taxon>Araneomorphae</taxon>
        <taxon>Entelegynae</taxon>
        <taxon>Araneoidea</taxon>
        <taxon>Nephilidae</taxon>
        <taxon>Nephila</taxon>
    </lineage>
</organism>
<dbReference type="FunFam" id="3.40.50.10490:FF:000002">
    <property type="entry name" value="Glutamine--fructose-6-phosphate aminotransferase [isomerizing]"/>
    <property type="match status" value="1"/>
</dbReference>
<dbReference type="Pfam" id="PF01380">
    <property type="entry name" value="SIS"/>
    <property type="match status" value="2"/>
</dbReference>
<dbReference type="GO" id="GO:0006002">
    <property type="term" value="P:fructose 6-phosphate metabolic process"/>
    <property type="evidence" value="ECO:0007669"/>
    <property type="project" value="TreeGrafter"/>
</dbReference>
<dbReference type="GO" id="GO:0004360">
    <property type="term" value="F:glutamine-fructose-6-phosphate transaminase (isomerizing) activity"/>
    <property type="evidence" value="ECO:0007669"/>
    <property type="project" value="UniProtKB-EC"/>
</dbReference>
<evidence type="ECO:0000256" key="9">
    <source>
        <dbReference type="SAM" id="Phobius"/>
    </source>
</evidence>
<name>A0A8X6ICM3_NEPPI</name>
<protein>
    <recommendedName>
        <fullName evidence="3">glutamine--fructose-6-phosphate transaminase (isomerizing)</fullName>
        <ecNumber evidence="3">2.6.1.16</ecNumber>
    </recommendedName>
</protein>
<dbReference type="Pfam" id="PF02699">
    <property type="entry name" value="YajC"/>
    <property type="match status" value="1"/>
</dbReference>
<dbReference type="PANTHER" id="PTHR10937:SF0">
    <property type="entry name" value="GLUTAMINE--FRUCTOSE-6-PHOSPHATE TRANSAMINASE (ISOMERIZING)"/>
    <property type="match status" value="1"/>
</dbReference>
<feature type="domain" description="Glutamine amidotransferase type-2" evidence="10">
    <location>
        <begin position="118"/>
        <end position="348"/>
    </location>
</feature>
<keyword evidence="6" id="KW-0677">Repeat</keyword>
<gene>
    <name evidence="12" type="primary">glmS</name>
    <name evidence="12" type="ORF">NPIL_334681</name>
</gene>
<dbReference type="GO" id="GO:0097367">
    <property type="term" value="F:carbohydrate derivative binding"/>
    <property type="evidence" value="ECO:0007669"/>
    <property type="project" value="InterPro"/>
</dbReference>
<dbReference type="GO" id="GO:0006047">
    <property type="term" value="P:UDP-N-acetylglucosamine metabolic process"/>
    <property type="evidence" value="ECO:0007669"/>
    <property type="project" value="TreeGrafter"/>
</dbReference>
<evidence type="ECO:0000256" key="5">
    <source>
        <dbReference type="ARBA" id="ARBA00022679"/>
    </source>
</evidence>
<dbReference type="NCBIfam" id="NF001484">
    <property type="entry name" value="PRK00331.1"/>
    <property type="match status" value="1"/>
</dbReference>
<dbReference type="SUPFAM" id="SSF56235">
    <property type="entry name" value="N-terminal nucleophile aminohydrolases (Ntn hydrolases)"/>
    <property type="match status" value="1"/>
</dbReference>
<accession>A0A8X6ICM3</accession>
<dbReference type="Pfam" id="PF15658">
    <property type="entry name" value="Latrotoxin_C"/>
    <property type="match status" value="1"/>
</dbReference>
<feature type="compositionally biased region" description="Basic residues" evidence="8">
    <location>
        <begin position="1381"/>
        <end position="1393"/>
    </location>
</feature>
<dbReference type="OrthoDB" id="15235at2759"/>
<comment type="catalytic activity">
    <reaction evidence="1">
        <text>D-fructose 6-phosphate + L-glutamine = D-glucosamine 6-phosphate + L-glutamate</text>
        <dbReference type="Rhea" id="RHEA:13237"/>
        <dbReference type="ChEBI" id="CHEBI:29985"/>
        <dbReference type="ChEBI" id="CHEBI:58359"/>
        <dbReference type="ChEBI" id="CHEBI:58725"/>
        <dbReference type="ChEBI" id="CHEBI:61527"/>
        <dbReference type="EC" id="2.6.1.16"/>
    </reaction>
</comment>
<keyword evidence="7" id="KW-0315">Glutamine amidotransferase</keyword>
<keyword evidence="9" id="KW-0812">Transmembrane</keyword>
<dbReference type="PANTHER" id="PTHR10937">
    <property type="entry name" value="GLUCOSAMINE--FRUCTOSE-6-PHOSPHATE AMINOTRANSFERASE, ISOMERIZING"/>
    <property type="match status" value="1"/>
</dbReference>
<dbReference type="Gene3D" id="3.60.20.10">
    <property type="entry name" value="Glutamine Phosphoribosylpyrophosphate, subunit 1, domain 1"/>
    <property type="match status" value="1"/>
</dbReference>
<dbReference type="CDD" id="cd00714">
    <property type="entry name" value="GFAT"/>
    <property type="match status" value="1"/>
</dbReference>
<dbReference type="GO" id="GO:0046349">
    <property type="term" value="P:amino sugar biosynthetic process"/>
    <property type="evidence" value="ECO:0007669"/>
    <property type="project" value="UniProtKB-ARBA"/>
</dbReference>
<dbReference type="InterPro" id="IPR001347">
    <property type="entry name" value="SIS_dom"/>
</dbReference>
<keyword evidence="9" id="KW-1133">Transmembrane helix</keyword>
<dbReference type="EMBL" id="BMAW01089420">
    <property type="protein sequence ID" value="GFS39723.1"/>
    <property type="molecule type" value="Genomic_DNA"/>
</dbReference>
<dbReference type="SUPFAM" id="SSF53697">
    <property type="entry name" value="SIS domain"/>
    <property type="match status" value="1"/>
</dbReference>
<dbReference type="InterPro" id="IPR017932">
    <property type="entry name" value="GATase_2_dom"/>
</dbReference>
<comment type="caution">
    <text evidence="12">The sequence shown here is derived from an EMBL/GenBank/DDBJ whole genome shotgun (WGS) entry which is preliminary data.</text>
</comment>
<keyword evidence="5" id="KW-0808">Transferase</keyword>
<dbReference type="NCBIfam" id="TIGR01135">
    <property type="entry name" value="glmS"/>
    <property type="match status" value="1"/>
</dbReference>